<feature type="compositionally biased region" description="Low complexity" evidence="1">
    <location>
        <begin position="78"/>
        <end position="105"/>
    </location>
</feature>
<protein>
    <submittedName>
        <fullName evidence="2">Uncharacterized protein</fullName>
    </submittedName>
</protein>
<gene>
    <name evidence="2" type="ORF">KIPB_009842</name>
</gene>
<feature type="non-terminal residue" evidence="2">
    <location>
        <position position="277"/>
    </location>
</feature>
<organism evidence="2 3">
    <name type="scientific">Kipferlia bialata</name>
    <dbReference type="NCBI Taxonomy" id="797122"/>
    <lineage>
        <taxon>Eukaryota</taxon>
        <taxon>Metamonada</taxon>
        <taxon>Carpediemonas-like organisms</taxon>
        <taxon>Kipferlia</taxon>
    </lineage>
</organism>
<dbReference type="EMBL" id="BDIP01003464">
    <property type="protein sequence ID" value="GIQ87742.1"/>
    <property type="molecule type" value="Genomic_DNA"/>
</dbReference>
<feature type="compositionally biased region" description="Polar residues" evidence="1">
    <location>
        <begin position="47"/>
        <end position="57"/>
    </location>
</feature>
<dbReference type="Proteomes" id="UP000265618">
    <property type="component" value="Unassembled WGS sequence"/>
</dbReference>
<name>A0A9K3D4E8_9EUKA</name>
<feature type="compositionally biased region" description="Polar residues" evidence="1">
    <location>
        <begin position="123"/>
        <end position="132"/>
    </location>
</feature>
<accession>A0A9K3D4E8</accession>
<evidence type="ECO:0000256" key="1">
    <source>
        <dbReference type="SAM" id="MobiDB-lite"/>
    </source>
</evidence>
<feature type="compositionally biased region" description="Polar residues" evidence="1">
    <location>
        <begin position="232"/>
        <end position="241"/>
    </location>
</feature>
<dbReference type="AlphaFoldDB" id="A0A9K3D4E8"/>
<proteinExistence type="predicted"/>
<feature type="region of interest" description="Disordered" evidence="1">
    <location>
        <begin position="1"/>
        <end position="246"/>
    </location>
</feature>
<comment type="caution">
    <text evidence="2">The sequence shown here is derived from an EMBL/GenBank/DDBJ whole genome shotgun (WGS) entry which is preliminary data.</text>
</comment>
<sequence>MSDQRTPTRRPRNILNGVFPTTVLSTPRPMGAPDTFVNTAAEPAQPASPSIQPTGHSFTDDTVLATLVGLSPPTAEYRPSMRSVSRPPSEFQPSRTPSPRSPSRPGQGFPDTVPSSPAAGARTATTPSSTFRSTGTLLPPPLSPSTVKRVGNRERKRELVYLQGPATSMRGGASTSTIIGSTMGHGEQKAKEEPGYVPSASQASTMPPVKPVTAPRSSGPRVGKDTEGETLSRGSSGTMSKTELESKYEAFRSNTAESIRGRMAVSIQEYLPSGMVP</sequence>
<keyword evidence="3" id="KW-1185">Reference proteome</keyword>
<evidence type="ECO:0000313" key="2">
    <source>
        <dbReference type="EMBL" id="GIQ87742.1"/>
    </source>
</evidence>
<evidence type="ECO:0000313" key="3">
    <source>
        <dbReference type="Proteomes" id="UP000265618"/>
    </source>
</evidence>
<reference evidence="2 3" key="1">
    <citation type="journal article" date="2018" name="PLoS ONE">
        <title>The draft genome of Kipferlia bialata reveals reductive genome evolution in fornicate parasites.</title>
        <authorList>
            <person name="Tanifuji G."/>
            <person name="Takabayashi S."/>
            <person name="Kume K."/>
            <person name="Takagi M."/>
            <person name="Nakayama T."/>
            <person name="Kamikawa R."/>
            <person name="Inagaki Y."/>
            <person name="Hashimoto T."/>
        </authorList>
    </citation>
    <scope>NUCLEOTIDE SEQUENCE [LARGE SCALE GENOMIC DNA]</scope>
    <source>
        <strain evidence="2">NY0173</strain>
    </source>
</reference>